<name>A0A4Q1REW4_9FIRM</name>
<dbReference type="InterPro" id="IPR012947">
    <property type="entry name" value="tRNA_SAD"/>
</dbReference>
<dbReference type="InterPro" id="IPR003156">
    <property type="entry name" value="DHHA1_dom"/>
</dbReference>
<dbReference type="GO" id="GO:0002161">
    <property type="term" value="F:aminoacyl-tRNA deacylase activity"/>
    <property type="evidence" value="ECO:0007669"/>
    <property type="project" value="UniProtKB-ARBA"/>
</dbReference>
<comment type="cofactor">
    <cofactor evidence="1">
        <name>Zn(2+)</name>
        <dbReference type="ChEBI" id="CHEBI:29105"/>
    </cofactor>
</comment>
<organism evidence="7 8">
    <name type="scientific">Blautia faecicola</name>
    <dbReference type="NCBI Taxonomy" id="2509240"/>
    <lineage>
        <taxon>Bacteria</taxon>
        <taxon>Bacillati</taxon>
        <taxon>Bacillota</taxon>
        <taxon>Clostridia</taxon>
        <taxon>Lachnospirales</taxon>
        <taxon>Lachnospiraceae</taxon>
        <taxon>Blautia</taxon>
    </lineage>
</organism>
<dbReference type="RefSeq" id="WP_129256910.1">
    <property type="nucleotide sequence ID" value="NZ_SDKC01000001.1"/>
</dbReference>
<dbReference type="Proteomes" id="UP000290106">
    <property type="component" value="Unassembled WGS sequence"/>
</dbReference>
<dbReference type="Gene3D" id="3.30.980.10">
    <property type="entry name" value="Threonyl-trna Synthetase, Chain A, domain 2"/>
    <property type="match status" value="1"/>
</dbReference>
<evidence type="ECO:0000256" key="4">
    <source>
        <dbReference type="ARBA" id="ARBA00022833"/>
    </source>
</evidence>
<sequence length="382" mass="43419">MRTERLFYKDSHQTTCQAKVLECREVKKGYEILLDQTVFYPEGGGQPCDIGTMNQVEVTDVQEKDGEIWHRTREAIPEGTEVNCKIDWERRFDLMQQHSGEHLISGLIHEKYGYNNVGFHMGSETITLDVDGEVPEAVLKEIEAKANQYVWENHPVEITHPSEEERKTLPYRSKKELTGDVRIVTWPGMDICACCGVHVDFSGEIGQITLVSAQKFKGGMRIEMLCGKRALEYTNQLKEQNRRISQLLSAKWNDTADAVEKLQKEYQQLKFRMVGMELKKIETIAAQTAGCGDQLLFEEDMSPDSVRKLASDVMESCGGRCAVFNGNDENGYRYIIGEKDGDLREFVKEMNQKLQGRGGGKPFFVQGSVQASRKEIETFFAS</sequence>
<dbReference type="GO" id="GO:0006419">
    <property type="term" value="P:alanyl-tRNA aminoacylation"/>
    <property type="evidence" value="ECO:0007669"/>
    <property type="project" value="InterPro"/>
</dbReference>
<dbReference type="Gene3D" id="3.10.310.40">
    <property type="match status" value="1"/>
</dbReference>
<comment type="subcellular location">
    <subcellularLocation>
        <location evidence="2">Cytoplasm</location>
    </subcellularLocation>
</comment>
<dbReference type="Pfam" id="PF01411">
    <property type="entry name" value="tRNA-synt_2c"/>
    <property type="match status" value="1"/>
</dbReference>
<comment type="caution">
    <text evidence="7">The sequence shown here is derived from an EMBL/GenBank/DDBJ whole genome shotgun (WGS) entry which is preliminary data.</text>
</comment>
<evidence type="ECO:0000256" key="1">
    <source>
        <dbReference type="ARBA" id="ARBA00001947"/>
    </source>
</evidence>
<accession>A0A4Q1REW4</accession>
<evidence type="ECO:0000313" key="7">
    <source>
        <dbReference type="EMBL" id="RXS74079.1"/>
    </source>
</evidence>
<dbReference type="Pfam" id="PF02272">
    <property type="entry name" value="DHHA1"/>
    <property type="match status" value="1"/>
</dbReference>
<dbReference type="GO" id="GO:0005524">
    <property type="term" value="F:ATP binding"/>
    <property type="evidence" value="ECO:0007669"/>
    <property type="project" value="InterPro"/>
</dbReference>
<dbReference type="Gene3D" id="2.40.30.130">
    <property type="match status" value="1"/>
</dbReference>
<keyword evidence="5" id="KW-0175">Coiled coil</keyword>
<feature type="coiled-coil region" evidence="5">
    <location>
        <begin position="230"/>
        <end position="279"/>
    </location>
</feature>
<dbReference type="PANTHER" id="PTHR43462:SF1">
    <property type="entry name" value="ALANYL-TRNA EDITING PROTEIN AARSD1"/>
    <property type="match status" value="1"/>
</dbReference>
<dbReference type="PANTHER" id="PTHR43462">
    <property type="entry name" value="ALANYL-TRNA EDITING PROTEIN"/>
    <property type="match status" value="1"/>
</dbReference>
<dbReference type="InterPro" id="IPR018165">
    <property type="entry name" value="Ala-tRNA-synth_IIc_core"/>
</dbReference>
<dbReference type="GO" id="GO:0046872">
    <property type="term" value="F:metal ion binding"/>
    <property type="evidence" value="ECO:0007669"/>
    <property type="project" value="UniProtKB-KW"/>
</dbReference>
<dbReference type="SUPFAM" id="SSF50447">
    <property type="entry name" value="Translation proteins"/>
    <property type="match status" value="1"/>
</dbReference>
<dbReference type="EMBL" id="SDKC01000001">
    <property type="protein sequence ID" value="RXS74079.1"/>
    <property type="molecule type" value="Genomic_DNA"/>
</dbReference>
<evidence type="ECO:0000259" key="6">
    <source>
        <dbReference type="PROSITE" id="PS50860"/>
    </source>
</evidence>
<feature type="domain" description="Alanyl-transfer RNA synthetases family profile" evidence="6">
    <location>
        <begin position="1"/>
        <end position="236"/>
    </location>
</feature>
<dbReference type="SMART" id="SM00863">
    <property type="entry name" value="tRNA_SAD"/>
    <property type="match status" value="1"/>
</dbReference>
<proteinExistence type="predicted"/>
<keyword evidence="3" id="KW-0479">Metal-binding</keyword>
<dbReference type="SUPFAM" id="SSF55186">
    <property type="entry name" value="ThrRS/AlaRS common domain"/>
    <property type="match status" value="1"/>
</dbReference>
<keyword evidence="8" id="KW-1185">Reference proteome</keyword>
<dbReference type="PROSITE" id="PS50860">
    <property type="entry name" value="AA_TRNA_LIGASE_II_ALA"/>
    <property type="match status" value="1"/>
</dbReference>
<keyword evidence="4" id="KW-0862">Zinc</keyword>
<dbReference type="InterPro" id="IPR009000">
    <property type="entry name" value="Transl_B-barrel_sf"/>
</dbReference>
<dbReference type="Pfam" id="PF07973">
    <property type="entry name" value="tRNA_SAD"/>
    <property type="match status" value="1"/>
</dbReference>
<dbReference type="AlphaFoldDB" id="A0A4Q1REW4"/>
<evidence type="ECO:0000256" key="2">
    <source>
        <dbReference type="ARBA" id="ARBA00004496"/>
    </source>
</evidence>
<dbReference type="InterPro" id="IPR051335">
    <property type="entry name" value="Alanyl-tRNA_Editing_Enzymes"/>
</dbReference>
<protein>
    <submittedName>
        <fullName evidence="7">Alanyl-tRNA editing protein</fullName>
    </submittedName>
</protein>
<dbReference type="GO" id="GO:0003676">
    <property type="term" value="F:nucleic acid binding"/>
    <property type="evidence" value="ECO:0007669"/>
    <property type="project" value="InterPro"/>
</dbReference>
<dbReference type="GO" id="GO:0004813">
    <property type="term" value="F:alanine-tRNA ligase activity"/>
    <property type="evidence" value="ECO:0007669"/>
    <property type="project" value="InterPro"/>
</dbReference>
<evidence type="ECO:0000256" key="3">
    <source>
        <dbReference type="ARBA" id="ARBA00022723"/>
    </source>
</evidence>
<evidence type="ECO:0000256" key="5">
    <source>
        <dbReference type="SAM" id="Coils"/>
    </source>
</evidence>
<dbReference type="OrthoDB" id="9812949at2"/>
<reference evidence="7 8" key="1">
    <citation type="submission" date="2019-01" db="EMBL/GenBank/DDBJ databases">
        <title>Blautia sp. nov. KGMB01111 isolated human feces.</title>
        <authorList>
            <person name="Park J.-E."/>
            <person name="Kim J.-S."/>
            <person name="Park S.-H."/>
        </authorList>
    </citation>
    <scope>NUCLEOTIDE SEQUENCE [LARGE SCALE GENOMIC DNA]</scope>
    <source>
        <strain evidence="7 8">KGMB01111</strain>
    </source>
</reference>
<dbReference type="GO" id="GO:0005737">
    <property type="term" value="C:cytoplasm"/>
    <property type="evidence" value="ECO:0007669"/>
    <property type="project" value="UniProtKB-SubCell"/>
</dbReference>
<dbReference type="InterPro" id="IPR018164">
    <property type="entry name" value="Ala-tRNA-synth_IIc_N"/>
</dbReference>
<dbReference type="InterPro" id="IPR018163">
    <property type="entry name" value="Thr/Ala-tRNA-synth_IIc_edit"/>
</dbReference>
<evidence type="ECO:0000313" key="8">
    <source>
        <dbReference type="Proteomes" id="UP000290106"/>
    </source>
</evidence>
<gene>
    <name evidence="7" type="ORF">ETP43_01665</name>
</gene>